<comment type="subcellular location">
    <subcellularLocation>
        <location evidence="8">Cytoplasm</location>
    </subcellularLocation>
</comment>
<dbReference type="Proteomes" id="UP000198976">
    <property type="component" value="Chromosome I"/>
</dbReference>
<gene>
    <name evidence="8" type="primary">panC</name>
    <name evidence="9" type="ORF">SAMN04489714_1741</name>
</gene>
<evidence type="ECO:0000256" key="1">
    <source>
        <dbReference type="ARBA" id="ARBA00004990"/>
    </source>
</evidence>
<dbReference type="PANTHER" id="PTHR21299">
    <property type="entry name" value="CYTIDYLATE KINASE/PANTOATE-BETA-ALANINE LIGASE"/>
    <property type="match status" value="1"/>
</dbReference>
<dbReference type="Pfam" id="PF02569">
    <property type="entry name" value="Pantoate_ligase"/>
    <property type="match status" value="1"/>
</dbReference>
<comment type="miscellaneous">
    <text evidence="8">The reaction proceeds by a bi uni uni bi ping pong mechanism.</text>
</comment>
<accession>A0ABY0VAP2</accession>
<evidence type="ECO:0000313" key="9">
    <source>
        <dbReference type="EMBL" id="SDU03218.1"/>
    </source>
</evidence>
<evidence type="ECO:0000256" key="5">
    <source>
        <dbReference type="ARBA" id="ARBA00022741"/>
    </source>
</evidence>
<feature type="binding site" evidence="8">
    <location>
        <begin position="29"/>
        <end position="36"/>
    </location>
    <ligand>
        <name>ATP</name>
        <dbReference type="ChEBI" id="CHEBI:30616"/>
    </ligand>
</feature>
<comment type="subunit">
    <text evidence="8">Homodimer.</text>
</comment>
<feature type="binding site" evidence="8">
    <location>
        <position position="60"/>
    </location>
    <ligand>
        <name>beta-alanine</name>
        <dbReference type="ChEBI" id="CHEBI:57966"/>
    </ligand>
</feature>
<feature type="binding site" evidence="8">
    <location>
        <position position="60"/>
    </location>
    <ligand>
        <name>(R)-pantoate</name>
        <dbReference type="ChEBI" id="CHEBI:15980"/>
    </ligand>
</feature>
<dbReference type="Gene3D" id="3.40.50.620">
    <property type="entry name" value="HUPs"/>
    <property type="match status" value="1"/>
</dbReference>
<evidence type="ECO:0000256" key="3">
    <source>
        <dbReference type="ARBA" id="ARBA00022598"/>
    </source>
</evidence>
<evidence type="ECO:0000313" key="10">
    <source>
        <dbReference type="Proteomes" id="UP000198976"/>
    </source>
</evidence>
<dbReference type="InterPro" id="IPR042176">
    <property type="entry name" value="Pantoate_ligase_C"/>
</dbReference>
<comment type="function">
    <text evidence="8">Catalyzes the condensation of pantoate with beta-alanine in an ATP-dependent reaction via a pantoyl-adenylate intermediate.</text>
</comment>
<dbReference type="RefSeq" id="WP_070727636.1">
    <property type="nucleotide sequence ID" value="NZ_LT629792.1"/>
</dbReference>
<dbReference type="Gene3D" id="3.30.1300.10">
    <property type="entry name" value="Pantoate-beta-alanine ligase, C-terminal domain"/>
    <property type="match status" value="1"/>
</dbReference>
<feature type="binding site" evidence="8">
    <location>
        <position position="152"/>
    </location>
    <ligand>
        <name>(R)-pantoate</name>
        <dbReference type="ChEBI" id="CHEBI:15980"/>
    </ligand>
</feature>
<feature type="binding site" evidence="8">
    <location>
        <begin position="183"/>
        <end position="186"/>
    </location>
    <ligand>
        <name>ATP</name>
        <dbReference type="ChEBI" id="CHEBI:30616"/>
    </ligand>
</feature>
<dbReference type="InterPro" id="IPR003721">
    <property type="entry name" value="Pantoate_ligase"/>
</dbReference>
<dbReference type="CDD" id="cd00560">
    <property type="entry name" value="PanC"/>
    <property type="match status" value="1"/>
</dbReference>
<dbReference type="PANTHER" id="PTHR21299:SF1">
    <property type="entry name" value="PANTOATE--BETA-ALANINE LIGASE"/>
    <property type="match status" value="1"/>
</dbReference>
<evidence type="ECO:0000256" key="6">
    <source>
        <dbReference type="ARBA" id="ARBA00022840"/>
    </source>
</evidence>
<evidence type="ECO:0000256" key="7">
    <source>
        <dbReference type="ARBA" id="ARBA00048258"/>
    </source>
</evidence>
<feature type="binding site" evidence="8">
    <location>
        <position position="175"/>
    </location>
    <ligand>
        <name>ATP</name>
        <dbReference type="ChEBI" id="CHEBI:30616"/>
    </ligand>
</feature>
<evidence type="ECO:0000256" key="8">
    <source>
        <dbReference type="HAMAP-Rule" id="MF_00158"/>
    </source>
</evidence>
<keyword evidence="6 8" id="KW-0067">ATP-binding</keyword>
<feature type="active site" description="Proton donor" evidence="8">
    <location>
        <position position="36"/>
    </location>
</feature>
<proteinExistence type="inferred from homology"/>
<dbReference type="SUPFAM" id="SSF52374">
    <property type="entry name" value="Nucleotidylyl transferase"/>
    <property type="match status" value="1"/>
</dbReference>
<feature type="binding site" evidence="8">
    <location>
        <begin position="146"/>
        <end position="149"/>
    </location>
    <ligand>
        <name>ATP</name>
        <dbReference type="ChEBI" id="CHEBI:30616"/>
    </ligand>
</feature>
<comment type="similarity">
    <text evidence="2 8">Belongs to the pantothenate synthetase family.</text>
</comment>
<dbReference type="InterPro" id="IPR014729">
    <property type="entry name" value="Rossmann-like_a/b/a_fold"/>
</dbReference>
<protein>
    <recommendedName>
        <fullName evidence="8">Pantothenate synthetase</fullName>
        <shortName evidence="8">PS</shortName>
        <ecNumber evidence="8">6.3.2.1</ecNumber>
    </recommendedName>
    <alternativeName>
        <fullName evidence="8">Pantoate--beta-alanine ligase</fullName>
    </alternativeName>
    <alternativeName>
        <fullName evidence="8">Pantoate-activating enzyme</fullName>
    </alternativeName>
</protein>
<sequence>MTPIVAHTRAELHDALAHMTGTRALVMTMGALHEGHLSLVRRGKELADHVIVSIFVNPTQFAPGEDFDAYPHTFDADLAKLSDLDVDVVYAPTPDDVYPHEPAVTIDPGPIARVLEGKTRPTHLAGVALVVTKVIQRVRPDVALFGQKDAQQLAMVRNLMDELDVPVRIEGVPIARDTDGLALSSRNQYLSDEERERALTLSRALRTAHQRANEGDSPSAVVEAAAQVLDEAEGVERDYVALTDEATFQIVALADSDQSGVTVPTTDQWPDRAYVLLAARVGSTRLIDNTIIDRPKGASGDAND</sequence>
<dbReference type="HAMAP" id="MF_00158">
    <property type="entry name" value="PanC"/>
    <property type="match status" value="1"/>
</dbReference>
<evidence type="ECO:0000256" key="4">
    <source>
        <dbReference type="ARBA" id="ARBA00022655"/>
    </source>
</evidence>
<dbReference type="InterPro" id="IPR004821">
    <property type="entry name" value="Cyt_trans-like"/>
</dbReference>
<dbReference type="NCBIfam" id="TIGR00125">
    <property type="entry name" value="cyt_tran_rel"/>
    <property type="match status" value="1"/>
</dbReference>
<comment type="catalytic activity">
    <reaction evidence="7 8">
        <text>(R)-pantoate + beta-alanine + ATP = (R)-pantothenate + AMP + diphosphate + H(+)</text>
        <dbReference type="Rhea" id="RHEA:10912"/>
        <dbReference type="ChEBI" id="CHEBI:15378"/>
        <dbReference type="ChEBI" id="CHEBI:15980"/>
        <dbReference type="ChEBI" id="CHEBI:29032"/>
        <dbReference type="ChEBI" id="CHEBI:30616"/>
        <dbReference type="ChEBI" id="CHEBI:33019"/>
        <dbReference type="ChEBI" id="CHEBI:57966"/>
        <dbReference type="ChEBI" id="CHEBI:456215"/>
        <dbReference type="EC" id="6.3.2.1"/>
    </reaction>
</comment>
<organism evidence="9 10">
    <name type="scientific">Schaalia radingae</name>
    <dbReference type="NCBI Taxonomy" id="131110"/>
    <lineage>
        <taxon>Bacteria</taxon>
        <taxon>Bacillati</taxon>
        <taxon>Actinomycetota</taxon>
        <taxon>Actinomycetes</taxon>
        <taxon>Actinomycetales</taxon>
        <taxon>Actinomycetaceae</taxon>
        <taxon>Schaalia</taxon>
    </lineage>
</organism>
<keyword evidence="4 8" id="KW-0566">Pantothenate biosynthesis</keyword>
<keyword evidence="10" id="KW-1185">Reference proteome</keyword>
<keyword evidence="3 8" id="KW-0436">Ligase</keyword>
<dbReference type="GO" id="GO:0016874">
    <property type="term" value="F:ligase activity"/>
    <property type="evidence" value="ECO:0007669"/>
    <property type="project" value="UniProtKB-KW"/>
</dbReference>
<comment type="pathway">
    <text evidence="1 8">Cofactor biosynthesis; (R)-pantothenate biosynthesis; (R)-pantothenate from (R)-pantoate and beta-alanine: step 1/1.</text>
</comment>
<name>A0ABY0VAP2_9ACTO</name>
<dbReference type="EMBL" id="LT629792">
    <property type="protein sequence ID" value="SDU03218.1"/>
    <property type="molecule type" value="Genomic_DNA"/>
</dbReference>
<keyword evidence="8" id="KW-0963">Cytoplasm</keyword>
<evidence type="ECO:0000256" key="2">
    <source>
        <dbReference type="ARBA" id="ARBA00009256"/>
    </source>
</evidence>
<reference evidence="9 10" key="1">
    <citation type="submission" date="2016-10" db="EMBL/GenBank/DDBJ databases">
        <authorList>
            <person name="Varghese N."/>
            <person name="Submissions S."/>
        </authorList>
    </citation>
    <scope>NUCLEOTIDE SEQUENCE [LARGE SCALE GENOMIC DNA]</scope>
    <source>
        <strain evidence="9 10">DSM 9169</strain>
    </source>
</reference>
<dbReference type="EC" id="6.3.2.1" evidence="8"/>
<keyword evidence="5 8" id="KW-0547">Nucleotide-binding</keyword>
<dbReference type="NCBIfam" id="TIGR00018">
    <property type="entry name" value="panC"/>
    <property type="match status" value="1"/>
</dbReference>